<dbReference type="Proteomes" id="UP000034150">
    <property type="component" value="Unassembled WGS sequence"/>
</dbReference>
<gene>
    <name evidence="1" type="ORF">WN67_13190</name>
</gene>
<keyword evidence="2" id="KW-1185">Reference proteome</keyword>
<sequence>MDPEGATSTFAGQVKGIVGRSLSRRGFTFDRAITVDEGGRNAAAVFFRNRDCLIQIYWSQRAGELNCMIAPPDAAYEHGLYDRSAKWRYLNEFVARPDVPLEQLTELLEADKVHFQNQDTWLTWLGTRIDDYYDSALAGIKGQKPS</sequence>
<evidence type="ECO:0000313" key="2">
    <source>
        <dbReference type="Proteomes" id="UP000034150"/>
    </source>
</evidence>
<name>A0A0M2K2Q8_9MYCO</name>
<dbReference type="AlphaFoldDB" id="A0A0M2K2Q8"/>
<proteinExistence type="predicted"/>
<dbReference type="RefSeq" id="WP_046363484.1">
    <property type="nucleotide sequence ID" value="NZ_CALTXN010000018.1"/>
</dbReference>
<protein>
    <recommendedName>
        <fullName evidence="3">DUF4304 domain-containing protein</fullName>
    </recommendedName>
</protein>
<accession>A0A0M2K2Q8</accession>
<evidence type="ECO:0000313" key="1">
    <source>
        <dbReference type="EMBL" id="KKF01500.1"/>
    </source>
</evidence>
<comment type="caution">
    <text evidence="1">The sequence shown here is derived from an EMBL/GenBank/DDBJ whole genome shotgun (WGS) entry which is preliminary data.</text>
</comment>
<dbReference type="OrthoDB" id="4730718at2"/>
<evidence type="ECO:0008006" key="3">
    <source>
        <dbReference type="Google" id="ProtNLM"/>
    </source>
</evidence>
<dbReference type="PATRIC" id="fig|1807.13.peg.3474"/>
<dbReference type="EMBL" id="LAUZ02000040">
    <property type="protein sequence ID" value="KKF01500.1"/>
    <property type="molecule type" value="Genomic_DNA"/>
</dbReference>
<reference evidence="1 2" key="1">
    <citation type="journal article" date="2015" name="Genome Announc.">
        <title>Draft Genome Sequence of Mycobacterium obuense Strain UC1, Isolated from Patient Sputum.</title>
        <authorList>
            <person name="Greninger A.L."/>
            <person name="Cunningham G."/>
            <person name="Hsu E.D."/>
            <person name="Yu J.M."/>
            <person name="Chiu C.Y."/>
            <person name="Miller S."/>
        </authorList>
    </citation>
    <scope>NUCLEOTIDE SEQUENCE [LARGE SCALE GENOMIC DNA]</scope>
    <source>
        <strain evidence="1 2">UC1</strain>
    </source>
</reference>
<organism evidence="1 2">
    <name type="scientific">Mycolicibacterium obuense</name>
    <dbReference type="NCBI Taxonomy" id="1807"/>
    <lineage>
        <taxon>Bacteria</taxon>
        <taxon>Bacillati</taxon>
        <taxon>Actinomycetota</taxon>
        <taxon>Actinomycetes</taxon>
        <taxon>Mycobacteriales</taxon>
        <taxon>Mycobacteriaceae</taxon>
        <taxon>Mycolicibacterium</taxon>
    </lineage>
</organism>